<evidence type="ECO:0000256" key="2">
    <source>
        <dbReference type="ARBA" id="ARBA00022606"/>
    </source>
</evidence>
<dbReference type="SUPFAM" id="SSF81296">
    <property type="entry name" value="E set domains"/>
    <property type="match status" value="2"/>
</dbReference>
<evidence type="ECO:0000313" key="7">
    <source>
        <dbReference type="Proteomes" id="UP001497472"/>
    </source>
</evidence>
<dbReference type="InterPro" id="IPR050357">
    <property type="entry name" value="Arrestin_domain-protein"/>
</dbReference>
<keyword evidence="7" id="KW-1185">Reference proteome</keyword>
<protein>
    <recommendedName>
        <fullName evidence="8">Arrestin C-terminal-like domain-containing protein</fullName>
    </recommendedName>
</protein>
<dbReference type="GO" id="GO:0015031">
    <property type="term" value="P:protein transport"/>
    <property type="evidence" value="ECO:0007669"/>
    <property type="project" value="TreeGrafter"/>
</dbReference>
<dbReference type="Gene3D" id="2.60.40.640">
    <property type="match status" value="2"/>
</dbReference>
<comment type="similarity">
    <text evidence="1">Belongs to the arrestin family.</text>
</comment>
<organism evidence="6 7">
    <name type="scientific">Leptosia nina</name>
    <dbReference type="NCBI Taxonomy" id="320188"/>
    <lineage>
        <taxon>Eukaryota</taxon>
        <taxon>Metazoa</taxon>
        <taxon>Ecdysozoa</taxon>
        <taxon>Arthropoda</taxon>
        <taxon>Hexapoda</taxon>
        <taxon>Insecta</taxon>
        <taxon>Pterygota</taxon>
        <taxon>Neoptera</taxon>
        <taxon>Endopterygota</taxon>
        <taxon>Lepidoptera</taxon>
        <taxon>Glossata</taxon>
        <taxon>Ditrysia</taxon>
        <taxon>Papilionoidea</taxon>
        <taxon>Pieridae</taxon>
        <taxon>Pierinae</taxon>
        <taxon>Leptosia</taxon>
    </lineage>
</organism>
<comment type="caution">
    <text evidence="6">The sequence shown here is derived from an EMBL/GenBank/DDBJ whole genome shotgun (WGS) entry which is preliminary data.</text>
</comment>
<evidence type="ECO:0000259" key="4">
    <source>
        <dbReference type="Pfam" id="PF00339"/>
    </source>
</evidence>
<accession>A0AAV1IXX6</accession>
<dbReference type="EMBL" id="CAVLEF010000003">
    <property type="protein sequence ID" value="CAK1541999.1"/>
    <property type="molecule type" value="Genomic_DNA"/>
</dbReference>
<evidence type="ECO:0000256" key="3">
    <source>
        <dbReference type="SAM" id="MobiDB-lite"/>
    </source>
</evidence>
<feature type="compositionally biased region" description="Polar residues" evidence="3">
    <location>
        <begin position="352"/>
        <end position="363"/>
    </location>
</feature>
<dbReference type="InterPro" id="IPR014756">
    <property type="entry name" value="Ig_E-set"/>
</dbReference>
<evidence type="ECO:0000256" key="1">
    <source>
        <dbReference type="ARBA" id="ARBA00005298"/>
    </source>
</evidence>
<feature type="compositionally biased region" description="Polar residues" evidence="3">
    <location>
        <begin position="385"/>
        <end position="396"/>
    </location>
</feature>
<dbReference type="Proteomes" id="UP001497472">
    <property type="component" value="Unassembled WGS sequence"/>
</dbReference>
<feature type="compositionally biased region" description="Polar residues" evidence="3">
    <location>
        <begin position="312"/>
        <end position="344"/>
    </location>
</feature>
<feature type="domain" description="Arrestin-like N-terminal" evidence="4">
    <location>
        <begin position="7"/>
        <end position="153"/>
    </location>
</feature>
<proteinExistence type="inferred from homology"/>
<evidence type="ECO:0000259" key="5">
    <source>
        <dbReference type="Pfam" id="PF02752"/>
    </source>
</evidence>
<reference evidence="6 7" key="1">
    <citation type="submission" date="2023-11" db="EMBL/GenBank/DDBJ databases">
        <authorList>
            <person name="Okamura Y."/>
        </authorList>
    </citation>
    <scope>NUCLEOTIDE SEQUENCE [LARGE SCALE GENOMIC DNA]</scope>
</reference>
<dbReference type="GO" id="GO:0005737">
    <property type="term" value="C:cytoplasm"/>
    <property type="evidence" value="ECO:0007669"/>
    <property type="project" value="TreeGrafter"/>
</dbReference>
<feature type="region of interest" description="Disordered" evidence="3">
    <location>
        <begin position="312"/>
        <end position="449"/>
    </location>
</feature>
<dbReference type="InterPro" id="IPR014752">
    <property type="entry name" value="Arrestin-like_C"/>
</dbReference>
<sequence>MGFDEGQITLSSDNGVYFCGQPIHGKLVFNQDKVKSFRGIYAKLKGYCKVHWTTQETRTHQGKHETHTVHHDSYEEYINHKMYIIGSESGEVELKPGHYEFPFQFILPPNCPSSFEGTVGHVRYEIKVVVDRAFKIDQEKKVAVRVISLLDLNQDPYCREPMQFEFDDTYCCCCFSRGATDTVVKLPVSGYCPGQVVKYHAVTNRATKETKDVVAEIKKGPVPGNTTRNWNVEMIVPTVDTYNLNSCQFIDITYKFKVVVSPSGCHTDTEDSKRLVIGNVPIVGFQDNIQNPLQDQMPKVIAPTVNQVYPSNTPYPCGNPGTNAYPQPNNTSYPGVSYPSQTGGNPPYLMPQNPQFPTSQNAVPQYPTVTPYPQNPHQPYPQCTPYPQNTPYSNDSQPPPYQESGSFGFTMPSPGPMRGSSPNPLPYPAPPNPYATASAPPDTQDKEKL</sequence>
<evidence type="ECO:0000313" key="6">
    <source>
        <dbReference type="EMBL" id="CAK1541999.1"/>
    </source>
</evidence>
<dbReference type="Pfam" id="PF00339">
    <property type="entry name" value="Arrestin_N"/>
    <property type="match status" value="1"/>
</dbReference>
<feature type="compositionally biased region" description="Pro residues" evidence="3">
    <location>
        <begin position="423"/>
        <end position="433"/>
    </location>
</feature>
<feature type="domain" description="Arrestin C-terminal-like" evidence="5">
    <location>
        <begin position="196"/>
        <end position="281"/>
    </location>
</feature>
<dbReference type="InterPro" id="IPR011021">
    <property type="entry name" value="Arrestin-like_N"/>
</dbReference>
<dbReference type="PANTHER" id="PTHR11188">
    <property type="entry name" value="ARRESTIN DOMAIN CONTAINING PROTEIN"/>
    <property type="match status" value="1"/>
</dbReference>
<dbReference type="AlphaFoldDB" id="A0AAV1IXX6"/>
<name>A0AAV1IXX6_9NEOP</name>
<keyword evidence="2" id="KW-0716">Sensory transduction</keyword>
<evidence type="ECO:0008006" key="8">
    <source>
        <dbReference type="Google" id="ProtNLM"/>
    </source>
</evidence>
<dbReference type="InterPro" id="IPR011022">
    <property type="entry name" value="Arrestin_C-like"/>
</dbReference>
<gene>
    <name evidence="6" type="ORF">LNINA_LOCUS1937</name>
</gene>
<feature type="compositionally biased region" description="Pro residues" evidence="3">
    <location>
        <begin position="373"/>
        <end position="384"/>
    </location>
</feature>
<dbReference type="PANTHER" id="PTHR11188:SF176">
    <property type="entry name" value="ARRESTIN DOMAIN-CONTAINING PROTEIN 1"/>
    <property type="match status" value="1"/>
</dbReference>
<dbReference type="Pfam" id="PF02752">
    <property type="entry name" value="Arrestin_C"/>
    <property type="match status" value="1"/>
</dbReference>